<dbReference type="PANTHER" id="PTHR43312:SF1">
    <property type="entry name" value="NADP-DEPENDENT OXIDOREDUCTASE DOMAIN-CONTAINING PROTEIN"/>
    <property type="match status" value="1"/>
</dbReference>
<dbReference type="InterPro" id="IPR023210">
    <property type="entry name" value="NADP_OxRdtase_dom"/>
</dbReference>
<dbReference type="PANTHER" id="PTHR43312">
    <property type="entry name" value="D-THREO-ALDOSE 1-DEHYDROGENASE"/>
    <property type="match status" value="1"/>
</dbReference>
<evidence type="ECO:0000259" key="1">
    <source>
        <dbReference type="Pfam" id="PF00248"/>
    </source>
</evidence>
<dbReference type="InterPro" id="IPR053135">
    <property type="entry name" value="AKR2_Oxidoreductase"/>
</dbReference>
<dbReference type="InterPro" id="IPR036812">
    <property type="entry name" value="NAD(P)_OxRdtase_dom_sf"/>
</dbReference>
<gene>
    <name evidence="2" type="ORF">GA0070610_3586</name>
</gene>
<name>A0A1C5GBP2_MICEH</name>
<keyword evidence="3" id="KW-1185">Reference proteome</keyword>
<dbReference type="AlphaFoldDB" id="A0A1C5GBP2"/>
<dbReference type="SUPFAM" id="SSF51430">
    <property type="entry name" value="NAD(P)-linked oxidoreductase"/>
    <property type="match status" value="1"/>
</dbReference>
<dbReference type="Pfam" id="PF00248">
    <property type="entry name" value="Aldo_ket_red"/>
    <property type="match status" value="1"/>
</dbReference>
<accession>A0A1C5GBP2</accession>
<dbReference type="Gene3D" id="3.20.20.100">
    <property type="entry name" value="NADP-dependent oxidoreductase domain"/>
    <property type="match status" value="1"/>
</dbReference>
<dbReference type="RefSeq" id="WP_089001044.1">
    <property type="nucleotide sequence ID" value="NZ_LT607733.1"/>
</dbReference>
<proteinExistence type="predicted"/>
<dbReference type="Proteomes" id="UP000198251">
    <property type="component" value="Chromosome I"/>
</dbReference>
<evidence type="ECO:0000313" key="2">
    <source>
        <dbReference type="EMBL" id="SCG17275.1"/>
    </source>
</evidence>
<reference evidence="2 3" key="1">
    <citation type="submission" date="2016-06" db="EMBL/GenBank/DDBJ databases">
        <authorList>
            <person name="Kjaerup R.B."/>
            <person name="Dalgaard T.S."/>
            <person name="Juul-Madsen H.R."/>
        </authorList>
    </citation>
    <scope>NUCLEOTIDE SEQUENCE [LARGE SCALE GENOMIC DNA]</scope>
    <source>
        <strain evidence="2 3">DSM 43913</strain>
    </source>
</reference>
<evidence type="ECO:0000313" key="3">
    <source>
        <dbReference type="Proteomes" id="UP000198251"/>
    </source>
</evidence>
<dbReference type="EMBL" id="LT607733">
    <property type="protein sequence ID" value="SCG17275.1"/>
    <property type="molecule type" value="Genomic_DNA"/>
</dbReference>
<feature type="domain" description="NADP-dependent oxidoreductase" evidence="1">
    <location>
        <begin position="18"/>
        <end position="324"/>
    </location>
</feature>
<dbReference type="CDD" id="cd19086">
    <property type="entry name" value="AKR_AKR11C1"/>
    <property type="match status" value="1"/>
</dbReference>
<sequence>MAVTTRTLGRSGIEVSALGMGCWAIGGPWAEGARPLGWGAVDDDESVRAVRHALDLGVTLFDTADTYGAGHGERVLGRALAGRRDEAVVATKWGYTFDEAARQATGEDASPAYLRQAVAHSLRRLGTDRIDLYQLHLADLPVPRAEALVGTLEDLVTEGLIRAYGWSTDRPDRAAAFGQGARHATAVQHTLSVLRDAPELLAVCDKYDLASVNRAPLGMGLLSGKYAAGTTLPRDDVRGAAPGWLEWFRGGRPAPEWLRRVAAVRAALTADGRTLAQGALGWLWARSARTVPIPGCRTVAQVAENAGALHRGPLPADQFAEVERQLAALRSAALRDADRPHWPTPTLPTARP</sequence>
<protein>
    <submittedName>
        <fullName evidence="2">Predicted oxidoreductase</fullName>
    </submittedName>
</protein>
<organism evidence="2 3">
    <name type="scientific">Micromonospora echinofusca</name>
    <dbReference type="NCBI Taxonomy" id="47858"/>
    <lineage>
        <taxon>Bacteria</taxon>
        <taxon>Bacillati</taxon>
        <taxon>Actinomycetota</taxon>
        <taxon>Actinomycetes</taxon>
        <taxon>Micromonosporales</taxon>
        <taxon>Micromonosporaceae</taxon>
        <taxon>Micromonospora</taxon>
    </lineage>
</organism>
<dbReference type="GeneID" id="95803320"/>